<accession>A0A5B7JA43</accession>
<sequence>MQEALLAKGAQGGSLGHKPSSVCSGKRATMADAASFTKRSRAEVGESMRPVSLSLPLARDPDVTISEVLGPLAHLRPLGEGRTASAQVFLV</sequence>
<gene>
    <name evidence="2" type="ORF">E2C01_086590</name>
</gene>
<reference evidence="2 3" key="1">
    <citation type="submission" date="2019-05" db="EMBL/GenBank/DDBJ databases">
        <title>Another draft genome of Portunus trituberculatus and its Hox gene families provides insights of decapod evolution.</title>
        <authorList>
            <person name="Jeong J.-H."/>
            <person name="Song I."/>
            <person name="Kim S."/>
            <person name="Choi T."/>
            <person name="Kim D."/>
            <person name="Ryu S."/>
            <person name="Kim W."/>
        </authorList>
    </citation>
    <scope>NUCLEOTIDE SEQUENCE [LARGE SCALE GENOMIC DNA]</scope>
    <source>
        <tissue evidence="2">Muscle</tissue>
    </source>
</reference>
<feature type="region of interest" description="Disordered" evidence="1">
    <location>
        <begin position="1"/>
        <end position="27"/>
    </location>
</feature>
<proteinExistence type="predicted"/>
<dbReference type="AlphaFoldDB" id="A0A5B7JA43"/>
<dbReference type="EMBL" id="VSRR010088107">
    <property type="protein sequence ID" value="MPC91545.1"/>
    <property type="molecule type" value="Genomic_DNA"/>
</dbReference>
<comment type="caution">
    <text evidence="2">The sequence shown here is derived from an EMBL/GenBank/DDBJ whole genome shotgun (WGS) entry which is preliminary data.</text>
</comment>
<organism evidence="2 3">
    <name type="scientific">Portunus trituberculatus</name>
    <name type="common">Swimming crab</name>
    <name type="synonym">Neptunus trituberculatus</name>
    <dbReference type="NCBI Taxonomy" id="210409"/>
    <lineage>
        <taxon>Eukaryota</taxon>
        <taxon>Metazoa</taxon>
        <taxon>Ecdysozoa</taxon>
        <taxon>Arthropoda</taxon>
        <taxon>Crustacea</taxon>
        <taxon>Multicrustacea</taxon>
        <taxon>Malacostraca</taxon>
        <taxon>Eumalacostraca</taxon>
        <taxon>Eucarida</taxon>
        <taxon>Decapoda</taxon>
        <taxon>Pleocyemata</taxon>
        <taxon>Brachyura</taxon>
        <taxon>Eubrachyura</taxon>
        <taxon>Portunoidea</taxon>
        <taxon>Portunidae</taxon>
        <taxon>Portuninae</taxon>
        <taxon>Portunus</taxon>
    </lineage>
</organism>
<dbReference type="Proteomes" id="UP000324222">
    <property type="component" value="Unassembled WGS sequence"/>
</dbReference>
<evidence type="ECO:0000313" key="2">
    <source>
        <dbReference type="EMBL" id="MPC91545.1"/>
    </source>
</evidence>
<name>A0A5B7JA43_PORTR</name>
<keyword evidence="3" id="KW-1185">Reference proteome</keyword>
<evidence type="ECO:0000256" key="1">
    <source>
        <dbReference type="SAM" id="MobiDB-lite"/>
    </source>
</evidence>
<protein>
    <submittedName>
        <fullName evidence="2">Uncharacterized protein</fullName>
    </submittedName>
</protein>
<evidence type="ECO:0000313" key="3">
    <source>
        <dbReference type="Proteomes" id="UP000324222"/>
    </source>
</evidence>